<organism evidence="2 3">
    <name type="scientific">Peribacillus asahii</name>
    <dbReference type="NCBI Taxonomy" id="228899"/>
    <lineage>
        <taxon>Bacteria</taxon>
        <taxon>Bacillati</taxon>
        <taxon>Bacillota</taxon>
        <taxon>Bacilli</taxon>
        <taxon>Bacillales</taxon>
        <taxon>Bacillaceae</taxon>
        <taxon>Peribacillus</taxon>
    </lineage>
</organism>
<name>A0A3T0KNI5_9BACI</name>
<accession>A0A3T0KNI5</accession>
<dbReference type="AlphaFoldDB" id="A0A3T0KNI5"/>
<dbReference type="EMBL" id="CP026095">
    <property type="protein sequence ID" value="AZV41939.1"/>
    <property type="molecule type" value="Genomic_DNA"/>
</dbReference>
<evidence type="ECO:0000313" key="3">
    <source>
        <dbReference type="Proteomes" id="UP000283095"/>
    </source>
</evidence>
<dbReference type="Proteomes" id="UP000283095">
    <property type="component" value="Chromosome"/>
</dbReference>
<sequence>MTNIIDGMDEARFQSPYRNGNKQRKSKSKEDKKMPMVLKNLKNGS</sequence>
<gene>
    <name evidence="2" type="ORF">BAOM_1329</name>
</gene>
<dbReference type="RefSeq" id="WP_164853150.1">
    <property type="nucleotide sequence ID" value="NZ_CP026095.1"/>
</dbReference>
<dbReference type="KEGG" id="pasa:BAOM_1329"/>
<feature type="region of interest" description="Disordered" evidence="1">
    <location>
        <begin position="1"/>
        <end position="45"/>
    </location>
</feature>
<protein>
    <submittedName>
        <fullName evidence="2">Uncharacterized protein</fullName>
    </submittedName>
</protein>
<evidence type="ECO:0000256" key="1">
    <source>
        <dbReference type="SAM" id="MobiDB-lite"/>
    </source>
</evidence>
<proteinExistence type="predicted"/>
<evidence type="ECO:0000313" key="2">
    <source>
        <dbReference type="EMBL" id="AZV41939.1"/>
    </source>
</evidence>
<reference evidence="2 3" key="1">
    <citation type="submission" date="2018-01" db="EMBL/GenBank/DDBJ databases">
        <title>Bacillus asahii Genome sequencing and assembly.</title>
        <authorList>
            <person name="Jiang H."/>
            <person name="Feng Y."/>
            <person name="Zhao F."/>
            <person name="Lin X."/>
        </authorList>
    </citation>
    <scope>NUCLEOTIDE SEQUENCE [LARGE SCALE GENOMIC DNA]</scope>
    <source>
        <strain evidence="2 3">OM18</strain>
    </source>
</reference>